<dbReference type="PANTHER" id="PTHR43649">
    <property type="entry name" value="ARABINOSE-BINDING PROTEIN-RELATED"/>
    <property type="match status" value="1"/>
</dbReference>
<dbReference type="Gene3D" id="3.40.190.10">
    <property type="entry name" value="Periplasmic binding protein-like II"/>
    <property type="match status" value="1"/>
</dbReference>
<organism evidence="5 6">
    <name type="scientific">Acholeplasma laidlawii</name>
    <dbReference type="NCBI Taxonomy" id="2148"/>
    <lineage>
        <taxon>Bacteria</taxon>
        <taxon>Bacillati</taxon>
        <taxon>Mycoplasmatota</taxon>
        <taxon>Mollicutes</taxon>
        <taxon>Acholeplasmatales</taxon>
        <taxon>Acholeplasmataceae</taxon>
        <taxon>Acholeplasma</taxon>
    </lineage>
</organism>
<evidence type="ECO:0000313" key="6">
    <source>
        <dbReference type="Proteomes" id="UP000315938"/>
    </source>
</evidence>
<evidence type="ECO:0000256" key="1">
    <source>
        <dbReference type="ARBA" id="ARBA00004196"/>
    </source>
</evidence>
<dbReference type="RefSeq" id="WP_064211999.1">
    <property type="nucleotide sequence ID" value="NZ_JACAOE010000002.1"/>
</dbReference>
<dbReference type="AlphaFoldDB" id="A0A553IGP0"/>
<gene>
    <name evidence="5" type="ORF">FNV44_06595</name>
</gene>
<keyword evidence="4" id="KW-0732">Signal</keyword>
<dbReference type="EMBL" id="VKID01000002">
    <property type="protein sequence ID" value="TRX99364.1"/>
    <property type="molecule type" value="Genomic_DNA"/>
</dbReference>
<dbReference type="InterPro" id="IPR006059">
    <property type="entry name" value="SBP"/>
</dbReference>
<reference evidence="5 6" key="1">
    <citation type="submission" date="2019-07" db="EMBL/GenBank/DDBJ databases">
        <title>Genome sequence of Acholeplasma laidlawii strain with increased resistance to erythromycin.</title>
        <authorList>
            <person name="Medvedeva E.S."/>
            <person name="Baranova N.B."/>
            <person name="Siniagina M.N."/>
            <person name="Mouzykantov A."/>
            <person name="Chernova O.A."/>
            <person name="Chernov V.M."/>
        </authorList>
    </citation>
    <scope>NUCLEOTIDE SEQUENCE [LARGE SCALE GENOMIC DNA]</scope>
    <source>
        <strain evidence="5 6">PG8REry</strain>
    </source>
</reference>
<evidence type="ECO:0000313" key="5">
    <source>
        <dbReference type="EMBL" id="TRX99364.1"/>
    </source>
</evidence>
<protein>
    <submittedName>
        <fullName evidence="5">Extracellular solute-binding protein</fullName>
    </submittedName>
</protein>
<dbReference type="Proteomes" id="UP000315938">
    <property type="component" value="Unassembled WGS sequence"/>
</dbReference>
<comment type="similarity">
    <text evidence="2">Belongs to the bacterial solute-binding protein 1 family.</text>
</comment>
<proteinExistence type="inferred from homology"/>
<evidence type="ECO:0000256" key="2">
    <source>
        <dbReference type="ARBA" id="ARBA00008520"/>
    </source>
</evidence>
<sequence>MKKILLSIIMVAFTFTLVACIGGERGQGGGGKLVEWYELSPDTEFDTETPVTIHFWHRMGAANEEMVTKWVAEFKEMYPNITVVLTKAGADYNQLAEKVSLSIPAGNTPDIAESYPDHISRYAIAKAPLALNNFISHPTLGYSEEELEDFLPSLWAEGTSYDNEGTILSLPFTKSSEGFFYNKTYFDQHSLNGKTYTELVEAGLTWETLFEIAQDIKSREPEAIPFGYDSEDNMFITGSKQWGAPYTGYNAETGRGEVLFNNAQSKEMIKYFKDKVDKNLMLTRTLNAEAFTSDIFKTGEKLYMYVGSTGGTRYAYDASSFNKGVRVGVAPLPHFEGKERAQIQQGPNINLFKQDNEQRMIAAWLFAKYMISAEKTAEYAIHSGYAPIRYSAYETETWTKYVAGIKENPTTLAEAQNKLVKEAIDMFRNNGDIFFTSAVFNLSSKTRTEVGPLLVKIFSYKATSAEDLNTYIDREYQNTYNFITN</sequence>
<dbReference type="PANTHER" id="PTHR43649:SF31">
    <property type="entry name" value="SN-GLYCEROL-3-PHOSPHATE-BINDING PERIPLASMIC PROTEIN UGPB"/>
    <property type="match status" value="1"/>
</dbReference>
<evidence type="ECO:0000256" key="3">
    <source>
        <dbReference type="ARBA" id="ARBA00022448"/>
    </source>
</evidence>
<accession>A0A553IGP0</accession>
<dbReference type="SUPFAM" id="SSF53850">
    <property type="entry name" value="Periplasmic binding protein-like II"/>
    <property type="match status" value="1"/>
</dbReference>
<comment type="subcellular location">
    <subcellularLocation>
        <location evidence="1">Cell envelope</location>
    </subcellularLocation>
</comment>
<dbReference type="InterPro" id="IPR050490">
    <property type="entry name" value="Bact_solute-bd_prot1"/>
</dbReference>
<dbReference type="GO" id="GO:0030313">
    <property type="term" value="C:cell envelope"/>
    <property type="evidence" value="ECO:0007669"/>
    <property type="project" value="UniProtKB-SubCell"/>
</dbReference>
<name>A0A553IGP0_ACHLA</name>
<dbReference type="Pfam" id="PF13416">
    <property type="entry name" value="SBP_bac_8"/>
    <property type="match status" value="1"/>
</dbReference>
<comment type="caution">
    <text evidence="5">The sequence shown here is derived from an EMBL/GenBank/DDBJ whole genome shotgun (WGS) entry which is preliminary data.</text>
</comment>
<dbReference type="PROSITE" id="PS51257">
    <property type="entry name" value="PROKAR_LIPOPROTEIN"/>
    <property type="match status" value="1"/>
</dbReference>
<keyword evidence="3" id="KW-0813">Transport</keyword>
<evidence type="ECO:0000256" key="4">
    <source>
        <dbReference type="ARBA" id="ARBA00022729"/>
    </source>
</evidence>